<dbReference type="PANTHER" id="PTHR10209:SF881">
    <property type="entry name" value="FI07970P-RELATED"/>
    <property type="match status" value="1"/>
</dbReference>
<dbReference type="InterPro" id="IPR027443">
    <property type="entry name" value="IPNS-like_sf"/>
</dbReference>
<keyword evidence="2 5" id="KW-0479">Metal-binding</keyword>
<dbReference type="FunCoup" id="D8PYY1">
    <property type="interactions" value="8"/>
</dbReference>
<dbReference type="OMA" id="EHTDYEC"/>
<reference evidence="8 9" key="1">
    <citation type="journal article" date="2010" name="Nat. Biotechnol.">
        <title>Genome sequence of the model mushroom Schizophyllum commune.</title>
        <authorList>
            <person name="Ohm R.A."/>
            <person name="de Jong J.F."/>
            <person name="Lugones L.G."/>
            <person name="Aerts A."/>
            <person name="Kothe E."/>
            <person name="Stajich J.E."/>
            <person name="de Vries R.P."/>
            <person name="Record E."/>
            <person name="Levasseur A."/>
            <person name="Baker S.E."/>
            <person name="Bartholomew K.A."/>
            <person name="Coutinho P.M."/>
            <person name="Erdmann S."/>
            <person name="Fowler T.J."/>
            <person name="Gathman A.C."/>
            <person name="Lombard V."/>
            <person name="Henrissat B."/>
            <person name="Knabe N."/>
            <person name="Kuees U."/>
            <person name="Lilly W.W."/>
            <person name="Lindquist E."/>
            <person name="Lucas S."/>
            <person name="Magnuson J.K."/>
            <person name="Piumi F."/>
            <person name="Raudaskoski M."/>
            <person name="Salamov A."/>
            <person name="Schmutz J."/>
            <person name="Schwarze F.W.M.R."/>
            <person name="vanKuyk P.A."/>
            <person name="Horton J.S."/>
            <person name="Grigoriev I.V."/>
            <person name="Woesten H.A.B."/>
        </authorList>
    </citation>
    <scope>NUCLEOTIDE SEQUENCE [LARGE SCALE GENOMIC DNA]</scope>
    <source>
        <strain evidence="9">H4-8 / FGSC 9210</strain>
    </source>
</reference>
<dbReference type="VEuPathDB" id="FungiDB:SCHCODRAFT_02614161"/>
<evidence type="ECO:0000256" key="4">
    <source>
        <dbReference type="ARBA" id="ARBA00023004"/>
    </source>
</evidence>
<evidence type="ECO:0000313" key="9">
    <source>
        <dbReference type="Proteomes" id="UP000007431"/>
    </source>
</evidence>
<dbReference type="GO" id="GO:0016491">
    <property type="term" value="F:oxidoreductase activity"/>
    <property type="evidence" value="ECO:0007669"/>
    <property type="project" value="UniProtKB-KW"/>
</dbReference>
<accession>D8PYY1</accession>
<dbReference type="InterPro" id="IPR005123">
    <property type="entry name" value="Oxoglu/Fe-dep_dioxygenase_dom"/>
</dbReference>
<organism evidence="9">
    <name type="scientific">Schizophyllum commune (strain H4-8 / FGSC 9210)</name>
    <name type="common">Split gill fungus</name>
    <dbReference type="NCBI Taxonomy" id="578458"/>
    <lineage>
        <taxon>Eukaryota</taxon>
        <taxon>Fungi</taxon>
        <taxon>Dikarya</taxon>
        <taxon>Basidiomycota</taxon>
        <taxon>Agaricomycotina</taxon>
        <taxon>Agaricomycetes</taxon>
        <taxon>Agaricomycetidae</taxon>
        <taxon>Agaricales</taxon>
        <taxon>Schizophyllaceae</taxon>
        <taxon>Schizophyllum</taxon>
    </lineage>
</organism>
<dbReference type="SUPFAM" id="SSF51197">
    <property type="entry name" value="Clavaminate synthase-like"/>
    <property type="match status" value="1"/>
</dbReference>
<protein>
    <recommendedName>
        <fullName evidence="7">Fe2OG dioxygenase domain-containing protein</fullName>
    </recommendedName>
</protein>
<dbReference type="InterPro" id="IPR026992">
    <property type="entry name" value="DIOX_N"/>
</dbReference>
<dbReference type="GeneID" id="9586239"/>
<dbReference type="HOGENOM" id="CLU_010119_6_3_1"/>
<dbReference type="eggNOG" id="KOG0143">
    <property type="taxonomic scope" value="Eukaryota"/>
</dbReference>
<dbReference type="Pfam" id="PF03171">
    <property type="entry name" value="2OG-FeII_Oxy"/>
    <property type="match status" value="1"/>
</dbReference>
<comment type="similarity">
    <text evidence="1 5">Belongs to the iron/ascorbate-dependent oxidoreductase family.</text>
</comment>
<dbReference type="Gene3D" id="2.60.120.330">
    <property type="entry name" value="B-lactam Antibiotic, Isopenicillin N Synthase, Chain"/>
    <property type="match status" value="1"/>
</dbReference>
<dbReference type="PANTHER" id="PTHR10209">
    <property type="entry name" value="OXIDOREDUCTASE, 2OG-FE II OXYGENASE FAMILY PROTEIN"/>
    <property type="match status" value="1"/>
</dbReference>
<evidence type="ECO:0000256" key="2">
    <source>
        <dbReference type="ARBA" id="ARBA00022723"/>
    </source>
</evidence>
<name>D8PYY1_SCHCM</name>
<feature type="region of interest" description="Disordered" evidence="6">
    <location>
        <begin position="102"/>
        <end position="124"/>
    </location>
</feature>
<proteinExistence type="inferred from homology"/>
<dbReference type="EMBL" id="GL377304">
    <property type="protein sequence ID" value="EFI98774.1"/>
    <property type="molecule type" value="Genomic_DNA"/>
</dbReference>
<feature type="compositionally biased region" description="Polar residues" evidence="6">
    <location>
        <begin position="102"/>
        <end position="112"/>
    </location>
</feature>
<dbReference type="Proteomes" id="UP000007431">
    <property type="component" value="Unassembled WGS sequence"/>
</dbReference>
<dbReference type="Pfam" id="PF14226">
    <property type="entry name" value="DIOX_N"/>
    <property type="match status" value="1"/>
</dbReference>
<dbReference type="GO" id="GO:0046872">
    <property type="term" value="F:metal ion binding"/>
    <property type="evidence" value="ECO:0007669"/>
    <property type="project" value="UniProtKB-KW"/>
</dbReference>
<feature type="domain" description="Fe2OG dioxygenase" evidence="7">
    <location>
        <begin position="188"/>
        <end position="292"/>
    </location>
</feature>
<evidence type="ECO:0000313" key="8">
    <source>
        <dbReference type="EMBL" id="EFI98774.1"/>
    </source>
</evidence>
<dbReference type="KEGG" id="scm:SCHCO_02614161"/>
<evidence type="ECO:0000256" key="3">
    <source>
        <dbReference type="ARBA" id="ARBA00023002"/>
    </source>
</evidence>
<evidence type="ECO:0000259" key="7">
    <source>
        <dbReference type="PROSITE" id="PS51471"/>
    </source>
</evidence>
<evidence type="ECO:0000256" key="6">
    <source>
        <dbReference type="SAM" id="MobiDB-lite"/>
    </source>
</evidence>
<keyword evidence="9" id="KW-1185">Reference proteome</keyword>
<dbReference type="AlphaFoldDB" id="D8PYY1"/>
<evidence type="ECO:0000256" key="1">
    <source>
        <dbReference type="ARBA" id="ARBA00008056"/>
    </source>
</evidence>
<feature type="non-terminal residue" evidence="8">
    <location>
        <position position="332"/>
    </location>
</feature>
<dbReference type="RefSeq" id="XP_003033677.1">
    <property type="nucleotide sequence ID" value="XM_003033631.1"/>
</dbReference>
<dbReference type="PROSITE" id="PS51471">
    <property type="entry name" value="FE2OG_OXY"/>
    <property type="match status" value="1"/>
</dbReference>
<evidence type="ECO:0000256" key="5">
    <source>
        <dbReference type="RuleBase" id="RU003682"/>
    </source>
</evidence>
<sequence length="332" mass="36912">MPLSNLVEQAANAQTNFQSVPIIDLTDAASPDPELRWQVALNIRDACINVGFFYVSNHGIPDETFTDVLSAMKTFYGQPLEKKMELENKKQANLMGYSPLLSGNNDPSNSGDLQEGYESGFEPLDGSKGEGTIIGGGKNVWPADLLEFREKALKYYHAALGVGRLMFPLFALALGLPETFFEDKTRNSAALMRLLHYPPQTAEVDESKVIGIGAHTDWECFTILWQEPGKQALQVLNSENKWIPAPPIEGTLVINLGDQLARWTNDVFKSTVHRAINRNGVDRYAIPLFFGTDYDVKLEPIPGCVSERRPQKYEVVTAGDYVKSRLLATYAH</sequence>
<gene>
    <name evidence="8" type="ORF">SCHCODRAFT_106546</name>
</gene>
<dbReference type="OrthoDB" id="288590at2759"/>
<keyword evidence="4 5" id="KW-0408">Iron</keyword>
<keyword evidence="3 5" id="KW-0560">Oxidoreductase</keyword>
<dbReference type="InterPro" id="IPR044861">
    <property type="entry name" value="IPNS-like_FE2OG_OXY"/>
</dbReference>
<dbReference type="InParanoid" id="D8PYY1"/>
<dbReference type="PRINTS" id="PR00682">
    <property type="entry name" value="IPNSYNTHASE"/>
</dbReference>